<keyword evidence="2 4" id="KW-0694">RNA-binding</keyword>
<dbReference type="Gene3D" id="3.30.70.330">
    <property type="match status" value="1"/>
</dbReference>
<dbReference type="GO" id="GO:0003723">
    <property type="term" value="F:RNA binding"/>
    <property type="evidence" value="ECO:0007669"/>
    <property type="project" value="UniProtKB-UniRule"/>
</dbReference>
<keyword evidence="3" id="KW-0539">Nucleus</keyword>
<evidence type="ECO:0000259" key="5">
    <source>
        <dbReference type="PROSITE" id="PS50102"/>
    </source>
</evidence>
<dbReference type="EMBL" id="ML976615">
    <property type="protein sequence ID" value="KAF1847637.1"/>
    <property type="molecule type" value="Genomic_DNA"/>
</dbReference>
<evidence type="ECO:0000256" key="2">
    <source>
        <dbReference type="ARBA" id="ARBA00022884"/>
    </source>
</evidence>
<dbReference type="PROSITE" id="PS50102">
    <property type="entry name" value="RRM"/>
    <property type="match status" value="1"/>
</dbReference>
<dbReference type="GO" id="GO:0000398">
    <property type="term" value="P:mRNA splicing, via spliceosome"/>
    <property type="evidence" value="ECO:0007669"/>
    <property type="project" value="TreeGrafter"/>
</dbReference>
<dbReference type="InterPro" id="IPR012677">
    <property type="entry name" value="Nucleotide-bd_a/b_plait_sf"/>
</dbReference>
<dbReference type="GeneID" id="63845703"/>
<organism evidence="7 8">
    <name type="scientific">Cucurbitaria berberidis CBS 394.84</name>
    <dbReference type="NCBI Taxonomy" id="1168544"/>
    <lineage>
        <taxon>Eukaryota</taxon>
        <taxon>Fungi</taxon>
        <taxon>Dikarya</taxon>
        <taxon>Ascomycota</taxon>
        <taxon>Pezizomycotina</taxon>
        <taxon>Dothideomycetes</taxon>
        <taxon>Pleosporomycetidae</taxon>
        <taxon>Pleosporales</taxon>
        <taxon>Pleosporineae</taxon>
        <taxon>Cucurbitariaceae</taxon>
        <taxon>Cucurbitaria</taxon>
    </lineage>
</organism>
<comment type="caution">
    <text evidence="7">The sequence shown here is derived from an EMBL/GenBank/DDBJ whole genome shotgun (WGS) entry which is preliminary data.</text>
</comment>
<evidence type="ECO:0000256" key="4">
    <source>
        <dbReference type="PROSITE-ProRule" id="PRU00176"/>
    </source>
</evidence>
<protein>
    <recommendedName>
        <fullName evidence="9">G-patch domain-containing protein</fullName>
    </recommendedName>
</protein>
<dbReference type="SUPFAM" id="SSF54928">
    <property type="entry name" value="RNA-binding domain, RBD"/>
    <property type="match status" value="2"/>
</dbReference>
<dbReference type="SMART" id="SM00443">
    <property type="entry name" value="G_patch"/>
    <property type="match status" value="1"/>
</dbReference>
<evidence type="ECO:0000256" key="3">
    <source>
        <dbReference type="ARBA" id="ARBA00023242"/>
    </source>
</evidence>
<dbReference type="GO" id="GO:0005634">
    <property type="term" value="C:nucleus"/>
    <property type="evidence" value="ECO:0007669"/>
    <property type="project" value="UniProtKB-SubCell"/>
</dbReference>
<dbReference type="Pfam" id="PF00076">
    <property type="entry name" value="RRM_1"/>
    <property type="match status" value="1"/>
</dbReference>
<feature type="domain" description="G-patch" evidence="6">
    <location>
        <begin position="7"/>
        <end position="53"/>
    </location>
</feature>
<dbReference type="InterPro" id="IPR000467">
    <property type="entry name" value="G_patch_dom"/>
</dbReference>
<evidence type="ECO:0008006" key="9">
    <source>
        <dbReference type="Google" id="ProtNLM"/>
    </source>
</evidence>
<name>A0A9P4GL32_9PLEO</name>
<sequence>MSTQSSKLTFAQKMMAKMGHTEGQGLGKNGSGITQPIQDSGKFGRGGLGFDQEEIYPRARAINSHERPDFDIESTIVQIALLPHNCEPAYVMTLFKAETAQNIEELYTPEYNLSGVAWVKFKSEADAADAVVNYDSVHFGPNGQKISISLISEDAAPFHNPESDIDLLRHSDTIRHDSSVVTTTTVFVTHLPSSGPISNIYQMVEKIGWDEGYGYGEEEGEVHGIKACKIVDDGVLVQFECISDAYQFHGWYNGEYWKNDTLHVDFRLDSEMDELMEDERERKAAAKENTKLFVGSVRGLTADDINQAFHPIILDDVQVNTGGFAFIFLSMTDAIAILDKFPNGLKLRNGRKIYPNPPKDKKGAASLAAARVKIAAEAAAKSSTDTNMAHLVSNAASLSIGPKPVRVKLNNLAFSATEQDVRSLFNGFSLSDPGVSIKKGYGFVWVASNAEAQRAVATLNKRTIRGKAVTVKIAGEQ</sequence>
<feature type="domain" description="RRM" evidence="5">
    <location>
        <begin position="405"/>
        <end position="476"/>
    </location>
</feature>
<evidence type="ECO:0000256" key="1">
    <source>
        <dbReference type="ARBA" id="ARBA00004123"/>
    </source>
</evidence>
<evidence type="ECO:0000259" key="6">
    <source>
        <dbReference type="PROSITE" id="PS50174"/>
    </source>
</evidence>
<dbReference type="Pfam" id="PF01585">
    <property type="entry name" value="G-patch"/>
    <property type="match status" value="1"/>
</dbReference>
<keyword evidence="8" id="KW-1185">Reference proteome</keyword>
<dbReference type="OrthoDB" id="3687416at2759"/>
<proteinExistence type="predicted"/>
<dbReference type="PANTHER" id="PTHR13948">
    <property type="entry name" value="RNA-BINDING PROTEIN"/>
    <property type="match status" value="1"/>
</dbReference>
<evidence type="ECO:0000313" key="8">
    <source>
        <dbReference type="Proteomes" id="UP000800039"/>
    </source>
</evidence>
<dbReference type="InterPro" id="IPR035979">
    <property type="entry name" value="RBD_domain_sf"/>
</dbReference>
<comment type="subcellular location">
    <subcellularLocation>
        <location evidence="1">Nucleus</location>
    </subcellularLocation>
</comment>
<dbReference type="PROSITE" id="PS50174">
    <property type="entry name" value="G_PATCH"/>
    <property type="match status" value="1"/>
</dbReference>
<dbReference type="Proteomes" id="UP000800039">
    <property type="component" value="Unassembled WGS sequence"/>
</dbReference>
<evidence type="ECO:0000313" key="7">
    <source>
        <dbReference type="EMBL" id="KAF1847637.1"/>
    </source>
</evidence>
<dbReference type="PANTHER" id="PTHR13948:SF3">
    <property type="entry name" value="FI21118P1"/>
    <property type="match status" value="1"/>
</dbReference>
<dbReference type="RefSeq" id="XP_040790200.1">
    <property type="nucleotide sequence ID" value="XM_040928450.1"/>
</dbReference>
<dbReference type="SMART" id="SM00360">
    <property type="entry name" value="RRM"/>
    <property type="match status" value="4"/>
</dbReference>
<gene>
    <name evidence="7" type="ORF">K460DRAFT_280946</name>
</gene>
<accession>A0A9P4GL32</accession>
<dbReference type="AlphaFoldDB" id="A0A9P4GL32"/>
<reference evidence="7" key="1">
    <citation type="submission" date="2020-01" db="EMBL/GenBank/DDBJ databases">
        <authorList>
            <consortium name="DOE Joint Genome Institute"/>
            <person name="Haridas S."/>
            <person name="Albert R."/>
            <person name="Binder M."/>
            <person name="Bloem J."/>
            <person name="Labutti K."/>
            <person name="Salamov A."/>
            <person name="Andreopoulos B."/>
            <person name="Baker S.E."/>
            <person name="Barry K."/>
            <person name="Bills G."/>
            <person name="Bluhm B.H."/>
            <person name="Cannon C."/>
            <person name="Castanera R."/>
            <person name="Culley D.E."/>
            <person name="Daum C."/>
            <person name="Ezra D."/>
            <person name="Gonzalez J.B."/>
            <person name="Henrissat B."/>
            <person name="Kuo A."/>
            <person name="Liang C."/>
            <person name="Lipzen A."/>
            <person name="Lutzoni F."/>
            <person name="Magnuson J."/>
            <person name="Mondo S."/>
            <person name="Nolan M."/>
            <person name="Ohm R."/>
            <person name="Pangilinan J."/>
            <person name="Park H.-J."/>
            <person name="Ramirez L."/>
            <person name="Alfaro M."/>
            <person name="Sun H."/>
            <person name="Tritt A."/>
            <person name="Yoshinaga Y."/>
            <person name="Zwiers L.-H."/>
            <person name="Turgeon B.G."/>
            <person name="Goodwin S.B."/>
            <person name="Spatafora J.W."/>
            <person name="Crous P.W."/>
            <person name="Grigoriev I.V."/>
        </authorList>
    </citation>
    <scope>NUCLEOTIDE SEQUENCE</scope>
    <source>
        <strain evidence="7">CBS 394.84</strain>
    </source>
</reference>
<dbReference type="InterPro" id="IPR000504">
    <property type="entry name" value="RRM_dom"/>
</dbReference>